<sequence>MYLALSGEFRARWSDLIHDEWIRNLLSQRPDLERAKLNKVRDLMNQHVPGSLVAGFEGLIGGISLPDPEDRHVVAAAIQTRAEAIVTFNLKDFPSTALAQYGLNAIHPDEFISDLFNLNASAVIEAARRHRSSLKNPPFSATEYLNLLQRQKLPKTFAMLQPYALTI</sequence>
<comment type="caution">
    <text evidence="3">The sequence shown here is derived from an EMBL/GenBank/DDBJ whole genome shotgun (WGS) entry which is preliminary data.</text>
</comment>
<evidence type="ECO:0000313" key="4">
    <source>
        <dbReference type="Proteomes" id="UP001501337"/>
    </source>
</evidence>
<feature type="domain" description="PIN" evidence="1">
    <location>
        <begin position="3"/>
        <end position="90"/>
    </location>
</feature>
<keyword evidence="4" id="KW-1185">Reference proteome</keyword>
<evidence type="ECO:0000313" key="3">
    <source>
        <dbReference type="EMBL" id="GAA3960312.1"/>
    </source>
</evidence>
<accession>A0ABP7P5Y6</accession>
<dbReference type="EMBL" id="BAABBO010000009">
    <property type="protein sequence ID" value="GAA3960312.1"/>
    <property type="molecule type" value="Genomic_DNA"/>
</dbReference>
<dbReference type="InterPro" id="IPR058652">
    <property type="entry name" value="VapC50_C"/>
</dbReference>
<dbReference type="Pfam" id="PF26343">
    <property type="entry name" value="VapC50_C"/>
    <property type="match status" value="1"/>
</dbReference>
<dbReference type="Pfam" id="PF13470">
    <property type="entry name" value="PIN_3"/>
    <property type="match status" value="1"/>
</dbReference>
<reference evidence="4" key="1">
    <citation type="journal article" date="2019" name="Int. J. Syst. Evol. Microbiol.">
        <title>The Global Catalogue of Microorganisms (GCM) 10K type strain sequencing project: providing services to taxonomists for standard genome sequencing and annotation.</title>
        <authorList>
            <consortium name="The Broad Institute Genomics Platform"/>
            <consortium name="The Broad Institute Genome Sequencing Center for Infectious Disease"/>
            <person name="Wu L."/>
            <person name="Ma J."/>
        </authorList>
    </citation>
    <scope>NUCLEOTIDE SEQUENCE [LARGE SCALE GENOMIC DNA]</scope>
    <source>
        <strain evidence="4">JCM 17555</strain>
    </source>
</reference>
<organism evidence="3 4">
    <name type="scientific">Allohahella marinimesophila</name>
    <dbReference type="NCBI Taxonomy" id="1054972"/>
    <lineage>
        <taxon>Bacteria</taxon>
        <taxon>Pseudomonadati</taxon>
        <taxon>Pseudomonadota</taxon>
        <taxon>Gammaproteobacteria</taxon>
        <taxon>Oceanospirillales</taxon>
        <taxon>Hahellaceae</taxon>
        <taxon>Allohahella</taxon>
    </lineage>
</organism>
<protein>
    <recommendedName>
        <fullName evidence="5">PIN domain-containing protein</fullName>
    </recommendedName>
</protein>
<gene>
    <name evidence="3" type="ORF">GCM10022278_18050</name>
</gene>
<evidence type="ECO:0000259" key="2">
    <source>
        <dbReference type="Pfam" id="PF26343"/>
    </source>
</evidence>
<proteinExistence type="predicted"/>
<evidence type="ECO:0008006" key="5">
    <source>
        <dbReference type="Google" id="ProtNLM"/>
    </source>
</evidence>
<name>A0ABP7P5Y6_9GAMM</name>
<dbReference type="InterPro" id="IPR002716">
    <property type="entry name" value="PIN_dom"/>
</dbReference>
<feature type="domain" description="VapC50 C-terminal" evidence="2">
    <location>
        <begin position="108"/>
        <end position="161"/>
    </location>
</feature>
<evidence type="ECO:0000259" key="1">
    <source>
        <dbReference type="Pfam" id="PF13470"/>
    </source>
</evidence>
<dbReference type="Proteomes" id="UP001501337">
    <property type="component" value="Unassembled WGS sequence"/>
</dbReference>